<evidence type="ECO:0000259" key="3">
    <source>
        <dbReference type="Pfam" id="PF25019"/>
    </source>
</evidence>
<dbReference type="InterPro" id="IPR032675">
    <property type="entry name" value="LRR_dom_sf"/>
</dbReference>
<keyword evidence="2" id="KW-0611">Plant defense</keyword>
<organism evidence="4">
    <name type="scientific">Salix viminalis</name>
    <name type="common">Common osier</name>
    <name type="synonym">Basket willow</name>
    <dbReference type="NCBI Taxonomy" id="40686"/>
    <lineage>
        <taxon>Eukaryota</taxon>
        <taxon>Viridiplantae</taxon>
        <taxon>Streptophyta</taxon>
        <taxon>Embryophyta</taxon>
        <taxon>Tracheophyta</taxon>
        <taxon>Spermatophyta</taxon>
        <taxon>Magnoliopsida</taxon>
        <taxon>eudicotyledons</taxon>
        <taxon>Gunneridae</taxon>
        <taxon>Pentapetalae</taxon>
        <taxon>rosids</taxon>
        <taxon>fabids</taxon>
        <taxon>Malpighiales</taxon>
        <taxon>Salicaceae</taxon>
        <taxon>Saliceae</taxon>
        <taxon>Salix</taxon>
    </lineage>
</organism>
<dbReference type="EMBL" id="CAADRP010001818">
    <property type="protein sequence ID" value="VFU53252.1"/>
    <property type="molecule type" value="Genomic_DNA"/>
</dbReference>
<dbReference type="PANTHER" id="PTHR36766">
    <property type="entry name" value="PLANT BROAD-SPECTRUM MILDEW RESISTANCE PROTEIN RPW8"/>
    <property type="match status" value="1"/>
</dbReference>
<name>A0A6N2MUL2_SALVM</name>
<reference evidence="4" key="1">
    <citation type="submission" date="2019-03" db="EMBL/GenBank/DDBJ databases">
        <authorList>
            <person name="Mank J."/>
            <person name="Almeida P."/>
        </authorList>
    </citation>
    <scope>NUCLEOTIDE SEQUENCE</scope>
    <source>
        <strain evidence="4">78183</strain>
    </source>
</reference>
<evidence type="ECO:0000256" key="2">
    <source>
        <dbReference type="ARBA" id="ARBA00022821"/>
    </source>
</evidence>
<keyword evidence="1" id="KW-0433">Leucine-rich repeat</keyword>
<evidence type="ECO:0000256" key="1">
    <source>
        <dbReference type="ARBA" id="ARBA00022614"/>
    </source>
</evidence>
<dbReference type="Pfam" id="PF25019">
    <property type="entry name" value="LRR_R13L1-DRL21"/>
    <property type="match status" value="1"/>
</dbReference>
<sequence length="360" mass="40747">MDGLEEWMVAGGEGDQVFPCLEKLRIKECGKLKSIPICGLSSLVEFEIQRCGELRYLSGEFHDFTSLKLLRIWGCEKLESIPSIQHCTSLVELKIQWCSELISIPGDFGELKYSLNKLDVSRCKLGALPSRLQCCASLEELQIHNWGELMHINDLQELSSLRSLKIIRCDKLISIDWHGLRQLSSLVYLEITWCGSLSDFPEEDCIGSLTQVRELRIGGFSGELEAFPAGLVNSLQHPNLRGSLESLVIIGWDKLKSVPQQLQHLTALKSLFICGFKGEEFEDCLPDWLANLSSLQYLRIKNCKNLKYLPSSTVIQRLSKLNDLWILRCPLLSENCRKENGCEWPKISHIPTISINGARV</sequence>
<feature type="domain" description="R13L1/DRL21-like LRR repeat region" evidence="3">
    <location>
        <begin position="256"/>
        <end position="324"/>
    </location>
</feature>
<proteinExistence type="predicted"/>
<dbReference type="Gene3D" id="3.80.10.10">
    <property type="entry name" value="Ribonuclease Inhibitor"/>
    <property type="match status" value="3"/>
</dbReference>
<dbReference type="PANTHER" id="PTHR36766:SF47">
    <property type="entry name" value="NB-ARC DOMAIN-CONTAINING PROTEIN"/>
    <property type="match status" value="1"/>
</dbReference>
<accession>A0A6N2MUL2</accession>
<dbReference type="SUPFAM" id="SSF52058">
    <property type="entry name" value="L domain-like"/>
    <property type="match status" value="1"/>
</dbReference>
<protein>
    <recommendedName>
        <fullName evidence="3">R13L1/DRL21-like LRR repeat region domain-containing protein</fullName>
    </recommendedName>
</protein>
<dbReference type="InterPro" id="IPR056789">
    <property type="entry name" value="LRR_R13L1-DRL21"/>
</dbReference>
<dbReference type="AlphaFoldDB" id="A0A6N2MUL2"/>
<gene>
    <name evidence="4" type="ORF">SVIM_LOCUS369346</name>
</gene>
<evidence type="ECO:0000313" key="4">
    <source>
        <dbReference type="EMBL" id="VFU53252.1"/>
    </source>
</evidence>
<dbReference type="GO" id="GO:0006952">
    <property type="term" value="P:defense response"/>
    <property type="evidence" value="ECO:0007669"/>
    <property type="project" value="UniProtKB-KW"/>
</dbReference>